<feature type="transmembrane region" description="Helical" evidence="2">
    <location>
        <begin position="346"/>
        <end position="366"/>
    </location>
</feature>
<dbReference type="GO" id="GO:0016020">
    <property type="term" value="C:membrane"/>
    <property type="evidence" value="ECO:0007669"/>
    <property type="project" value="TreeGrafter"/>
</dbReference>
<dbReference type="VEuPathDB" id="FungiDB:ASPWEDRAFT_286844"/>
<feature type="transmembrane region" description="Helical" evidence="2">
    <location>
        <begin position="301"/>
        <end position="320"/>
    </location>
</feature>
<dbReference type="GeneID" id="63749019"/>
<evidence type="ECO:0000256" key="2">
    <source>
        <dbReference type="SAM" id="Phobius"/>
    </source>
</evidence>
<keyword evidence="2" id="KW-1133">Transmembrane helix</keyword>
<feature type="compositionally biased region" description="Pro residues" evidence="1">
    <location>
        <begin position="110"/>
        <end position="123"/>
    </location>
</feature>
<feature type="region of interest" description="Disordered" evidence="1">
    <location>
        <begin position="65"/>
        <end position="163"/>
    </location>
</feature>
<dbReference type="Proteomes" id="UP000184383">
    <property type="component" value="Unassembled WGS sequence"/>
</dbReference>
<gene>
    <name evidence="3" type="ORF">ASPWEDRAFT_286844</name>
</gene>
<feature type="compositionally biased region" description="Basic and acidic residues" evidence="1">
    <location>
        <begin position="76"/>
        <end position="93"/>
    </location>
</feature>
<organism evidence="3 4">
    <name type="scientific">Aspergillus wentii DTO 134E9</name>
    <dbReference type="NCBI Taxonomy" id="1073089"/>
    <lineage>
        <taxon>Eukaryota</taxon>
        <taxon>Fungi</taxon>
        <taxon>Dikarya</taxon>
        <taxon>Ascomycota</taxon>
        <taxon>Pezizomycotina</taxon>
        <taxon>Eurotiomycetes</taxon>
        <taxon>Eurotiomycetidae</taxon>
        <taxon>Eurotiales</taxon>
        <taxon>Aspergillaceae</taxon>
        <taxon>Aspergillus</taxon>
        <taxon>Aspergillus subgen. Cremei</taxon>
    </lineage>
</organism>
<evidence type="ECO:0000313" key="4">
    <source>
        <dbReference type="Proteomes" id="UP000184383"/>
    </source>
</evidence>
<accession>A0A1L9S3T2</accession>
<protein>
    <submittedName>
        <fullName evidence="3">Uncharacterized protein</fullName>
    </submittedName>
</protein>
<dbReference type="OrthoDB" id="4034134at2759"/>
<feature type="transmembrane region" description="Helical" evidence="2">
    <location>
        <begin position="257"/>
        <end position="280"/>
    </location>
</feature>
<dbReference type="EMBL" id="KV878209">
    <property type="protein sequence ID" value="OJJ41801.1"/>
    <property type="molecule type" value="Genomic_DNA"/>
</dbReference>
<proteinExistence type="predicted"/>
<keyword evidence="2" id="KW-0812">Transmembrane</keyword>
<keyword evidence="4" id="KW-1185">Reference proteome</keyword>
<dbReference type="AlphaFoldDB" id="A0A1L9S3T2"/>
<dbReference type="InterPro" id="IPR038872">
    <property type="entry name" value="Put_GTT3"/>
</dbReference>
<sequence>MSSPTGLPYLQKLLKSQLADFAEAADLQDYGQYNKPELATALDEHLRSNRSIFANDERFAEYYRRLSQPPRFSSPVKREAKVEITSPREEAPRSIRRRQTRLKEEEVEPEPAPKPAPQSQPEPEPTDDSDAGSLSDVKSPSIRTPVPARSPLSVQPPLPPSPAVVTDAIDHHTAVWRQNINDAWTASGVWERSHALRSMLSSVKAVQILVLALEGFSLTKEILPLRYLTTVPAVEAIHSPEFVVKVPDLFVLVDGVFWAPFSLWLLTSLFLPLSVAYFFNISLQNGPTPAPGTRKDRSEQASFDPLSFNIAKALIAYLVYGKNFTFWDLYSNFSVDKVNASVPGQWAGIITGAAIGGVGTFYEAILRK</sequence>
<evidence type="ECO:0000256" key="1">
    <source>
        <dbReference type="SAM" id="MobiDB-lite"/>
    </source>
</evidence>
<dbReference type="STRING" id="1073089.A0A1L9S3T2"/>
<keyword evidence="2" id="KW-0472">Membrane</keyword>
<evidence type="ECO:0000313" key="3">
    <source>
        <dbReference type="EMBL" id="OJJ41801.1"/>
    </source>
</evidence>
<dbReference type="PANTHER" id="PTHR41807:SF1">
    <property type="entry name" value="GLUTATHIONE TRANSFERASE 3"/>
    <property type="match status" value="1"/>
</dbReference>
<reference evidence="4" key="1">
    <citation type="journal article" date="2017" name="Genome Biol.">
        <title>Comparative genomics reveals high biological diversity and specific adaptations in the industrially and medically important fungal genus Aspergillus.</title>
        <authorList>
            <person name="de Vries R.P."/>
            <person name="Riley R."/>
            <person name="Wiebenga A."/>
            <person name="Aguilar-Osorio G."/>
            <person name="Amillis S."/>
            <person name="Uchima C.A."/>
            <person name="Anderluh G."/>
            <person name="Asadollahi M."/>
            <person name="Askin M."/>
            <person name="Barry K."/>
            <person name="Battaglia E."/>
            <person name="Bayram O."/>
            <person name="Benocci T."/>
            <person name="Braus-Stromeyer S.A."/>
            <person name="Caldana C."/>
            <person name="Canovas D."/>
            <person name="Cerqueira G.C."/>
            <person name="Chen F."/>
            <person name="Chen W."/>
            <person name="Choi C."/>
            <person name="Clum A."/>
            <person name="Dos Santos R.A."/>
            <person name="Damasio A.R."/>
            <person name="Diallinas G."/>
            <person name="Emri T."/>
            <person name="Fekete E."/>
            <person name="Flipphi M."/>
            <person name="Freyberg S."/>
            <person name="Gallo A."/>
            <person name="Gournas C."/>
            <person name="Habgood R."/>
            <person name="Hainaut M."/>
            <person name="Harispe M.L."/>
            <person name="Henrissat B."/>
            <person name="Hilden K.S."/>
            <person name="Hope R."/>
            <person name="Hossain A."/>
            <person name="Karabika E."/>
            <person name="Karaffa L."/>
            <person name="Karanyi Z."/>
            <person name="Krasevec N."/>
            <person name="Kuo A."/>
            <person name="Kusch H."/>
            <person name="LaButti K."/>
            <person name="Lagendijk E.L."/>
            <person name="Lapidus A."/>
            <person name="Levasseur A."/>
            <person name="Lindquist E."/>
            <person name="Lipzen A."/>
            <person name="Logrieco A.F."/>
            <person name="MacCabe A."/>
            <person name="Maekelae M.R."/>
            <person name="Malavazi I."/>
            <person name="Melin P."/>
            <person name="Meyer V."/>
            <person name="Mielnichuk N."/>
            <person name="Miskei M."/>
            <person name="Molnar A.P."/>
            <person name="Mule G."/>
            <person name="Ngan C.Y."/>
            <person name="Orejas M."/>
            <person name="Orosz E."/>
            <person name="Ouedraogo J.P."/>
            <person name="Overkamp K.M."/>
            <person name="Park H.-S."/>
            <person name="Perrone G."/>
            <person name="Piumi F."/>
            <person name="Punt P.J."/>
            <person name="Ram A.F."/>
            <person name="Ramon A."/>
            <person name="Rauscher S."/>
            <person name="Record E."/>
            <person name="Riano-Pachon D.M."/>
            <person name="Robert V."/>
            <person name="Roehrig J."/>
            <person name="Ruller R."/>
            <person name="Salamov A."/>
            <person name="Salih N.S."/>
            <person name="Samson R.A."/>
            <person name="Sandor E."/>
            <person name="Sanguinetti M."/>
            <person name="Schuetze T."/>
            <person name="Sepcic K."/>
            <person name="Shelest E."/>
            <person name="Sherlock G."/>
            <person name="Sophianopoulou V."/>
            <person name="Squina F.M."/>
            <person name="Sun H."/>
            <person name="Susca A."/>
            <person name="Todd R.B."/>
            <person name="Tsang A."/>
            <person name="Unkles S.E."/>
            <person name="van de Wiele N."/>
            <person name="van Rossen-Uffink D."/>
            <person name="Oliveira J.V."/>
            <person name="Vesth T.C."/>
            <person name="Visser J."/>
            <person name="Yu J.-H."/>
            <person name="Zhou M."/>
            <person name="Andersen M.R."/>
            <person name="Archer D.B."/>
            <person name="Baker S.E."/>
            <person name="Benoit I."/>
            <person name="Brakhage A.A."/>
            <person name="Braus G.H."/>
            <person name="Fischer R."/>
            <person name="Frisvad J.C."/>
            <person name="Goldman G.H."/>
            <person name="Houbraken J."/>
            <person name="Oakley B."/>
            <person name="Pocsi I."/>
            <person name="Scazzocchio C."/>
            <person name="Seiboth B."/>
            <person name="vanKuyk P.A."/>
            <person name="Wortman J."/>
            <person name="Dyer P.S."/>
            <person name="Grigoriev I.V."/>
        </authorList>
    </citation>
    <scope>NUCLEOTIDE SEQUENCE [LARGE SCALE GENOMIC DNA]</scope>
    <source>
        <strain evidence="4">DTO 134E9</strain>
    </source>
</reference>
<dbReference type="PANTHER" id="PTHR41807">
    <property type="entry name" value="GLUTATHIONE TRANSFERASE 3"/>
    <property type="match status" value="1"/>
</dbReference>
<name>A0A1L9S3T2_ASPWE</name>
<dbReference type="RefSeq" id="XP_040695477.1">
    <property type="nucleotide sequence ID" value="XM_040833171.1"/>
</dbReference>